<evidence type="ECO:0000256" key="2">
    <source>
        <dbReference type="ARBA" id="ARBA00022741"/>
    </source>
</evidence>
<evidence type="ECO:0000259" key="4">
    <source>
        <dbReference type="PROSITE" id="PS50893"/>
    </source>
</evidence>
<dbReference type="PANTHER" id="PTHR42939">
    <property type="entry name" value="ABC TRANSPORTER ATP-BINDING PROTEIN ALBC-RELATED"/>
    <property type="match status" value="1"/>
</dbReference>
<dbReference type="RefSeq" id="WP_185692373.1">
    <property type="nucleotide sequence ID" value="NZ_JACHVA010000064.1"/>
</dbReference>
<dbReference type="Pfam" id="PF00005">
    <property type="entry name" value="ABC_tran"/>
    <property type="match status" value="1"/>
</dbReference>
<dbReference type="EMBL" id="JACHVA010000064">
    <property type="protein sequence ID" value="MBC2601651.1"/>
    <property type="molecule type" value="Genomic_DNA"/>
</dbReference>
<accession>A0A7X1AX87</accession>
<evidence type="ECO:0000313" key="6">
    <source>
        <dbReference type="Proteomes" id="UP000525652"/>
    </source>
</evidence>
<evidence type="ECO:0000256" key="3">
    <source>
        <dbReference type="ARBA" id="ARBA00022840"/>
    </source>
</evidence>
<dbReference type="SMART" id="SM00382">
    <property type="entry name" value="AAA"/>
    <property type="match status" value="1"/>
</dbReference>
<dbReference type="InterPro" id="IPR051782">
    <property type="entry name" value="ABC_Transporter_VariousFunc"/>
</dbReference>
<organism evidence="5 6">
    <name type="scientific">Puniceicoccus vermicola</name>
    <dbReference type="NCBI Taxonomy" id="388746"/>
    <lineage>
        <taxon>Bacteria</taxon>
        <taxon>Pseudomonadati</taxon>
        <taxon>Verrucomicrobiota</taxon>
        <taxon>Opitutia</taxon>
        <taxon>Puniceicoccales</taxon>
        <taxon>Puniceicoccaceae</taxon>
        <taxon>Puniceicoccus</taxon>
    </lineage>
</organism>
<evidence type="ECO:0000313" key="5">
    <source>
        <dbReference type="EMBL" id="MBC2601651.1"/>
    </source>
</evidence>
<dbReference type="PROSITE" id="PS00211">
    <property type="entry name" value="ABC_TRANSPORTER_1"/>
    <property type="match status" value="1"/>
</dbReference>
<sequence length="286" mass="30854">MEKAITLKKLRKVFRSGAVRISSVLALEGLDLEVRGGEVFGLLGPNGSGKSTTIKICLDLVRPTSGECLVFGGKASQPKSRQRIGYVPEAPFFYGYLTGESLVQSMGRFSGLSGSDLRKRTGDVLETVGLLGAEKRPIRTYSKGMMQRLGLAQALVHDPDLVILDEPTAGVDPIGARQITEMIRLLKSQGKTVLLCSHLLSQVESVCDRVAILHRGRMLAEGTLDDLLHSTGSKPSLLFENRKDLAKGREVATAAGLQVEEGAATAHSLEEVFVNLVRENEKENAA</sequence>
<dbReference type="Gene3D" id="3.40.50.300">
    <property type="entry name" value="P-loop containing nucleotide triphosphate hydrolases"/>
    <property type="match status" value="1"/>
</dbReference>
<dbReference type="InterPro" id="IPR003439">
    <property type="entry name" value="ABC_transporter-like_ATP-bd"/>
</dbReference>
<keyword evidence="2" id="KW-0547">Nucleotide-binding</keyword>
<name>A0A7X1AX87_9BACT</name>
<dbReference type="GO" id="GO:0016887">
    <property type="term" value="F:ATP hydrolysis activity"/>
    <property type="evidence" value="ECO:0007669"/>
    <property type="project" value="InterPro"/>
</dbReference>
<reference evidence="5 6" key="1">
    <citation type="submission" date="2020-07" db="EMBL/GenBank/DDBJ databases">
        <authorList>
            <person name="Feng X."/>
        </authorList>
    </citation>
    <scope>NUCLEOTIDE SEQUENCE [LARGE SCALE GENOMIC DNA]</scope>
    <source>
        <strain evidence="5 6">JCM14086</strain>
    </source>
</reference>
<keyword evidence="1" id="KW-0813">Transport</keyword>
<dbReference type="PANTHER" id="PTHR42939:SF1">
    <property type="entry name" value="ABC TRANSPORTER ATP-BINDING PROTEIN ALBC-RELATED"/>
    <property type="match status" value="1"/>
</dbReference>
<protein>
    <submittedName>
        <fullName evidence="5">ABC transporter ATP-binding protein</fullName>
    </submittedName>
</protein>
<proteinExistence type="predicted"/>
<dbReference type="AlphaFoldDB" id="A0A7X1AX87"/>
<dbReference type="Proteomes" id="UP000525652">
    <property type="component" value="Unassembled WGS sequence"/>
</dbReference>
<evidence type="ECO:0000256" key="1">
    <source>
        <dbReference type="ARBA" id="ARBA00022448"/>
    </source>
</evidence>
<comment type="caution">
    <text evidence="5">The sequence shown here is derived from an EMBL/GenBank/DDBJ whole genome shotgun (WGS) entry which is preliminary data.</text>
</comment>
<dbReference type="PROSITE" id="PS50893">
    <property type="entry name" value="ABC_TRANSPORTER_2"/>
    <property type="match status" value="1"/>
</dbReference>
<gene>
    <name evidence="5" type="ORF">H5P30_07655</name>
</gene>
<keyword evidence="3 5" id="KW-0067">ATP-binding</keyword>
<dbReference type="InterPro" id="IPR017871">
    <property type="entry name" value="ABC_transporter-like_CS"/>
</dbReference>
<dbReference type="InterPro" id="IPR003593">
    <property type="entry name" value="AAA+_ATPase"/>
</dbReference>
<dbReference type="GO" id="GO:0005524">
    <property type="term" value="F:ATP binding"/>
    <property type="evidence" value="ECO:0007669"/>
    <property type="project" value="UniProtKB-KW"/>
</dbReference>
<dbReference type="SUPFAM" id="SSF52540">
    <property type="entry name" value="P-loop containing nucleoside triphosphate hydrolases"/>
    <property type="match status" value="1"/>
</dbReference>
<dbReference type="InterPro" id="IPR027417">
    <property type="entry name" value="P-loop_NTPase"/>
</dbReference>
<keyword evidence="6" id="KW-1185">Reference proteome</keyword>
<feature type="domain" description="ABC transporter" evidence="4">
    <location>
        <begin position="8"/>
        <end position="240"/>
    </location>
</feature>